<evidence type="ECO:0000256" key="1">
    <source>
        <dbReference type="ARBA" id="ARBA00004123"/>
    </source>
</evidence>
<evidence type="ECO:0000259" key="4">
    <source>
        <dbReference type="PROSITE" id="PS51294"/>
    </source>
</evidence>
<evidence type="ECO:0000256" key="2">
    <source>
        <dbReference type="ARBA" id="ARBA00023242"/>
    </source>
</evidence>
<feature type="domain" description="Myb-like" evidence="3">
    <location>
        <begin position="67"/>
        <end position="117"/>
    </location>
</feature>
<dbReference type="SMART" id="SM00717">
    <property type="entry name" value="SANT"/>
    <property type="match status" value="2"/>
</dbReference>
<dbReference type="PROSITE" id="PS50090">
    <property type="entry name" value="MYB_LIKE"/>
    <property type="match status" value="2"/>
</dbReference>
<dbReference type="InterPro" id="IPR050560">
    <property type="entry name" value="MYB_TF"/>
</dbReference>
<comment type="subcellular location">
    <subcellularLocation>
        <location evidence="1">Nucleus</location>
    </subcellularLocation>
</comment>
<evidence type="ECO:0000259" key="3">
    <source>
        <dbReference type="PROSITE" id="PS50090"/>
    </source>
</evidence>
<organism evidence="5 6">
    <name type="scientific">Rehmannia glutinosa</name>
    <name type="common">Chinese foxglove</name>
    <dbReference type="NCBI Taxonomy" id="99300"/>
    <lineage>
        <taxon>Eukaryota</taxon>
        <taxon>Viridiplantae</taxon>
        <taxon>Streptophyta</taxon>
        <taxon>Embryophyta</taxon>
        <taxon>Tracheophyta</taxon>
        <taxon>Spermatophyta</taxon>
        <taxon>Magnoliopsida</taxon>
        <taxon>eudicotyledons</taxon>
        <taxon>Gunneridae</taxon>
        <taxon>Pentapetalae</taxon>
        <taxon>asterids</taxon>
        <taxon>lamiids</taxon>
        <taxon>Lamiales</taxon>
        <taxon>Orobanchaceae</taxon>
        <taxon>Rehmannieae</taxon>
        <taxon>Rehmannia</taxon>
    </lineage>
</organism>
<protein>
    <recommendedName>
        <fullName evidence="7">R2R3-MYB protein</fullName>
    </recommendedName>
</protein>
<sequence length="245" mass="27597">METFRTNGSGANCRRRRHTKWRWTFEEDDSLTELVKKHRPRSWDYIAYHMQGRSGKSCRLRWINQLNPKVNKKPFSGEERQKLLELQKKYGNRWSTIVRHFPGRTDNQVKNQYHSLVGTRYMKPSGPSSTINPHGPLMRGSIGSSLYGNISTVPVGSLFSNEGNNYCGFAPSYNAMSNRIEMMPVFGGGFGVHSFSGVNLANIYSNKGIGHGDSMMSDAKSAEFSEGVGAKEYQFIDFMGVGSSE</sequence>
<name>A0ABR0WU57_REHGL</name>
<proteinExistence type="predicted"/>
<dbReference type="Pfam" id="PF13921">
    <property type="entry name" value="Myb_DNA-bind_6"/>
    <property type="match status" value="1"/>
</dbReference>
<dbReference type="Gene3D" id="1.10.10.60">
    <property type="entry name" value="Homeodomain-like"/>
    <property type="match status" value="2"/>
</dbReference>
<dbReference type="PANTHER" id="PTHR45614:SF264">
    <property type="entry name" value="HOMEODOMAIN-RELATED"/>
    <property type="match status" value="1"/>
</dbReference>
<reference evidence="5 6" key="1">
    <citation type="journal article" date="2021" name="Comput. Struct. Biotechnol. J.">
        <title>De novo genome assembly of the potent medicinal plant Rehmannia glutinosa using nanopore technology.</title>
        <authorList>
            <person name="Ma L."/>
            <person name="Dong C."/>
            <person name="Song C."/>
            <person name="Wang X."/>
            <person name="Zheng X."/>
            <person name="Niu Y."/>
            <person name="Chen S."/>
            <person name="Feng W."/>
        </authorList>
    </citation>
    <scope>NUCLEOTIDE SEQUENCE [LARGE SCALE GENOMIC DNA]</scope>
    <source>
        <strain evidence="5">DH-2019</strain>
    </source>
</reference>
<comment type="caution">
    <text evidence="5">The sequence shown here is derived from an EMBL/GenBank/DDBJ whole genome shotgun (WGS) entry which is preliminary data.</text>
</comment>
<feature type="domain" description="HTH myb-type" evidence="4">
    <location>
        <begin position="15"/>
        <end position="70"/>
    </location>
</feature>
<dbReference type="InterPro" id="IPR009057">
    <property type="entry name" value="Homeodomain-like_sf"/>
</dbReference>
<evidence type="ECO:0000313" key="5">
    <source>
        <dbReference type="EMBL" id="KAK6150740.1"/>
    </source>
</evidence>
<dbReference type="SUPFAM" id="SSF46689">
    <property type="entry name" value="Homeodomain-like"/>
    <property type="match status" value="1"/>
</dbReference>
<dbReference type="CDD" id="cd00167">
    <property type="entry name" value="SANT"/>
    <property type="match status" value="2"/>
</dbReference>
<gene>
    <name evidence="5" type="ORF">DH2020_015672</name>
</gene>
<evidence type="ECO:0000313" key="6">
    <source>
        <dbReference type="Proteomes" id="UP001318860"/>
    </source>
</evidence>
<keyword evidence="6" id="KW-1185">Reference proteome</keyword>
<feature type="domain" description="Myb-like" evidence="3">
    <location>
        <begin position="15"/>
        <end position="66"/>
    </location>
</feature>
<dbReference type="Proteomes" id="UP001318860">
    <property type="component" value="Unassembled WGS sequence"/>
</dbReference>
<keyword evidence="2" id="KW-0539">Nucleus</keyword>
<dbReference type="EMBL" id="JABTTQ020000008">
    <property type="protein sequence ID" value="KAK6150740.1"/>
    <property type="molecule type" value="Genomic_DNA"/>
</dbReference>
<dbReference type="PANTHER" id="PTHR45614">
    <property type="entry name" value="MYB PROTEIN-RELATED"/>
    <property type="match status" value="1"/>
</dbReference>
<dbReference type="InterPro" id="IPR017930">
    <property type="entry name" value="Myb_dom"/>
</dbReference>
<feature type="domain" description="HTH myb-type" evidence="4">
    <location>
        <begin position="71"/>
        <end position="121"/>
    </location>
</feature>
<dbReference type="InterPro" id="IPR001005">
    <property type="entry name" value="SANT/Myb"/>
</dbReference>
<accession>A0ABR0WU57</accession>
<dbReference type="PROSITE" id="PS51294">
    <property type="entry name" value="HTH_MYB"/>
    <property type="match status" value="2"/>
</dbReference>
<evidence type="ECO:0008006" key="7">
    <source>
        <dbReference type="Google" id="ProtNLM"/>
    </source>
</evidence>